<dbReference type="InterPro" id="IPR041371">
    <property type="entry name" value="GH92_N"/>
</dbReference>
<dbReference type="Gene3D" id="2.60.120.200">
    <property type="match status" value="1"/>
</dbReference>
<dbReference type="Proteomes" id="UP000031408">
    <property type="component" value="Unassembled WGS sequence"/>
</dbReference>
<feature type="chain" id="PRO_5002134748" description="LamG-like jellyroll fold domain-containing protein" evidence="6">
    <location>
        <begin position="25"/>
        <end position="1070"/>
    </location>
</feature>
<dbReference type="Gene3D" id="1.20.1610.10">
    <property type="entry name" value="alpha-1,2-mannosidases domains"/>
    <property type="match status" value="1"/>
</dbReference>
<dbReference type="SUPFAM" id="SSF48208">
    <property type="entry name" value="Six-hairpin glycosidases"/>
    <property type="match status" value="1"/>
</dbReference>
<dbReference type="Pfam" id="PF13385">
    <property type="entry name" value="Laminin_G_3"/>
    <property type="match status" value="1"/>
</dbReference>
<feature type="signal peptide" evidence="6">
    <location>
        <begin position="1"/>
        <end position="24"/>
    </location>
</feature>
<dbReference type="GO" id="GO:0006516">
    <property type="term" value="P:glycoprotein catabolic process"/>
    <property type="evidence" value="ECO:0007669"/>
    <property type="project" value="TreeGrafter"/>
</dbReference>
<accession>A0A0C1L4Z1</accession>
<keyword evidence="4" id="KW-0106">Calcium</keyword>
<dbReference type="FunFam" id="3.30.2080.10:FF:000001">
    <property type="entry name" value="Alpha-1,2-mannosidase subfamily"/>
    <property type="match status" value="1"/>
</dbReference>
<evidence type="ECO:0000313" key="8">
    <source>
        <dbReference type="EMBL" id="KIC94616.1"/>
    </source>
</evidence>
<evidence type="ECO:0000313" key="9">
    <source>
        <dbReference type="Proteomes" id="UP000031408"/>
    </source>
</evidence>
<dbReference type="OrthoDB" id="9804511at2"/>
<keyword evidence="3 6" id="KW-0732">Signal</keyword>
<dbReference type="AlphaFoldDB" id="A0A0C1L4Z1"/>
<dbReference type="GO" id="GO:0005829">
    <property type="term" value="C:cytosol"/>
    <property type="evidence" value="ECO:0007669"/>
    <property type="project" value="TreeGrafter"/>
</dbReference>
<dbReference type="SUPFAM" id="SSF49899">
    <property type="entry name" value="Concanavalin A-like lectins/glucanases"/>
    <property type="match status" value="1"/>
</dbReference>
<dbReference type="InterPro" id="IPR013320">
    <property type="entry name" value="ConA-like_dom_sf"/>
</dbReference>
<evidence type="ECO:0000256" key="6">
    <source>
        <dbReference type="SAM" id="SignalP"/>
    </source>
</evidence>
<keyword evidence="5" id="KW-1015">Disulfide bond</keyword>
<dbReference type="EMBL" id="JSVC01000011">
    <property type="protein sequence ID" value="KIC94616.1"/>
    <property type="molecule type" value="Genomic_DNA"/>
</dbReference>
<dbReference type="Pfam" id="PF17678">
    <property type="entry name" value="Glyco_hydro_92N"/>
    <property type="match status" value="1"/>
</dbReference>
<reference evidence="8 9" key="1">
    <citation type="submission" date="2014-11" db="EMBL/GenBank/DDBJ databases">
        <title>Genome sequence of Flavihumibacter solisilvae 3-3.</title>
        <authorList>
            <person name="Zhou G."/>
            <person name="Li M."/>
            <person name="Wang G."/>
        </authorList>
    </citation>
    <scope>NUCLEOTIDE SEQUENCE [LARGE SCALE GENOMIC DNA]</scope>
    <source>
        <strain evidence="8 9">3-3</strain>
    </source>
</reference>
<name>A0A0C1L4Z1_9BACT</name>
<organism evidence="8 9">
    <name type="scientific">Flavihumibacter solisilvae</name>
    <dbReference type="NCBI Taxonomy" id="1349421"/>
    <lineage>
        <taxon>Bacteria</taxon>
        <taxon>Pseudomonadati</taxon>
        <taxon>Bacteroidota</taxon>
        <taxon>Chitinophagia</taxon>
        <taxon>Chitinophagales</taxon>
        <taxon>Chitinophagaceae</taxon>
        <taxon>Flavihumibacter</taxon>
    </lineage>
</organism>
<gene>
    <name evidence="8" type="ORF">OI18_10990</name>
</gene>
<dbReference type="GO" id="GO:0004553">
    <property type="term" value="F:hydrolase activity, hydrolyzing O-glycosyl compounds"/>
    <property type="evidence" value="ECO:0007669"/>
    <property type="project" value="UniProtKB-ARBA"/>
</dbReference>
<comment type="caution">
    <text evidence="8">The sequence shown here is derived from an EMBL/GenBank/DDBJ whole genome shotgun (WGS) entry which is preliminary data.</text>
</comment>
<dbReference type="GO" id="GO:0005975">
    <property type="term" value="P:carbohydrate metabolic process"/>
    <property type="evidence" value="ECO:0007669"/>
    <property type="project" value="InterPro"/>
</dbReference>
<proteinExistence type="predicted"/>
<evidence type="ECO:0000256" key="3">
    <source>
        <dbReference type="ARBA" id="ARBA00022729"/>
    </source>
</evidence>
<dbReference type="RefSeq" id="WP_039139843.1">
    <property type="nucleotide sequence ID" value="NZ_JSVC01000011.1"/>
</dbReference>
<evidence type="ECO:0000259" key="7">
    <source>
        <dbReference type="SMART" id="SM00560"/>
    </source>
</evidence>
<sequence>MQKTSRLFYYFLLFSAFLSTSAFAQSPVNYVDPFIGTAKSDVFTRWGSEGGTYPGAVAPSGYIQLSPETRGGGTYNYDDSSIFYFSCTRHMSGFPSGSAGRLFIMPVSGDATIDAGYNRQFSHRNEKAEPGYYSVLLDDGILAEATATERSGMFRFTFPAGMIPKIMIRDAGQVVSKSSRLIHSANSVFLFSSDAKDLETRKDATVISFKPTPGKKSEIVLRLSVSGAGVESAKRNLEVEIGQDGFNQVKAKTKTKWSKELSVVEVTDSSTSNKTIFYTALYHSLLLPWIISDVDGNYRGADGKIHKTNGKAQYGGFSPWDTFRSLHPLLTLLYPEKQRDMLLSMLDIYQQSGFLPIESMTGNHSVPIIADSYLKGISGIDRLLAYRAMKKSIMEPPFLQHDMEAFLQQGYIPFSYPESVTRTVEYAYDNWALASYAKSIMKNDKDHEILMKRSSHYRNLFNVQDLSMLPRKDEEFKMNPGTIGYKEGDKWVYSYFVPHNGKDLVNLKGGNKAFADQLDAAFADSLLVFDNETVFHVPYLFNDADDPARTQKWVRKFMQERFGTGPGGLPGNDDLGSMSSWYVFSALGFYPVSPGRPDYAIGSPLLKSVTLQLRNGKKFRISSHHNNDTNYYIQSIRLNNKKYISNTLSHSAIVKGGGLEFEMGPGPKNIFPPSHGDARIQVTSASVSKKEVEPNEPFRIYFNLRNQGDLGTKIVRLYVNGQVYDSINCLVPASGSVTDSIVCRLYPFGPSVVKIDESNSMELEVTKPVAGSPETLQIKGLFVSPMLQLNEMQRMHFVAKNIGGETRGFNIPLMLKDSVIKTLDVTLRPGQEIKLTAEFAAHKEGFQDVSVHGTKQQFKVYSKANDAVVLSLEMKNIEEGKIIKDQSGWKNNGMIITTKNQPVKPGSDLLLGEDCYIEVPNATSLDVMNESLTMMAWVHPEKETRGLVDLLTKGDNHVLQLSGNKLGFFAGGWGRGDCMVDLPANWVGNWHHIAGVCDGNSLQVYIDGKLMGKTTLADPVNLSVTSKWNVGRNEEFPNERIFHGYMNRIKVFTAPLTETEILQEMGKAQQ</sequence>
<dbReference type="GO" id="GO:0030246">
    <property type="term" value="F:carbohydrate binding"/>
    <property type="evidence" value="ECO:0007669"/>
    <property type="project" value="InterPro"/>
</dbReference>
<dbReference type="PANTHER" id="PTHR12143">
    <property type="entry name" value="PEPTIDE N-GLYCANASE PNGASE -RELATED"/>
    <property type="match status" value="1"/>
</dbReference>
<evidence type="ECO:0000256" key="4">
    <source>
        <dbReference type="ARBA" id="ARBA00022837"/>
    </source>
</evidence>
<dbReference type="Gene3D" id="3.30.2080.10">
    <property type="entry name" value="GH92 mannosidase domain"/>
    <property type="match status" value="1"/>
</dbReference>
<dbReference type="InterPro" id="IPR008928">
    <property type="entry name" value="6-hairpin_glycosidase_sf"/>
</dbReference>
<dbReference type="InterPro" id="IPR014718">
    <property type="entry name" value="GH-type_carb-bd"/>
</dbReference>
<dbReference type="InterPro" id="IPR006558">
    <property type="entry name" value="LamG-like"/>
</dbReference>
<dbReference type="InterPro" id="IPR005887">
    <property type="entry name" value="GH92_a_mannosidase_put"/>
</dbReference>
<evidence type="ECO:0000256" key="2">
    <source>
        <dbReference type="ARBA" id="ARBA00011245"/>
    </source>
</evidence>
<dbReference type="Pfam" id="PF07971">
    <property type="entry name" value="Glyco_hydro_92"/>
    <property type="match status" value="1"/>
</dbReference>
<keyword evidence="9" id="KW-1185">Reference proteome</keyword>
<feature type="domain" description="LamG-like jellyroll fold" evidence="7">
    <location>
        <begin position="930"/>
        <end position="1059"/>
    </location>
</feature>
<dbReference type="PANTHER" id="PTHR12143:SF43">
    <property type="entry name" value="PUTATIVE-RELATED"/>
    <property type="match status" value="1"/>
</dbReference>
<comment type="subunit">
    <text evidence="2">Monomer.</text>
</comment>
<dbReference type="InterPro" id="IPR050883">
    <property type="entry name" value="PNGase"/>
</dbReference>
<evidence type="ECO:0000256" key="1">
    <source>
        <dbReference type="ARBA" id="ARBA00001913"/>
    </source>
</evidence>
<dbReference type="NCBIfam" id="TIGR01180">
    <property type="entry name" value="aman2_put"/>
    <property type="match status" value="1"/>
</dbReference>
<protein>
    <recommendedName>
        <fullName evidence="7">LamG-like jellyroll fold domain-containing protein</fullName>
    </recommendedName>
</protein>
<dbReference type="SMART" id="SM00560">
    <property type="entry name" value="LamGL"/>
    <property type="match status" value="1"/>
</dbReference>
<dbReference type="STRING" id="1349421.OI18_10990"/>
<dbReference type="InterPro" id="IPR012939">
    <property type="entry name" value="Glyco_hydro_92"/>
</dbReference>
<dbReference type="Gene3D" id="2.70.98.10">
    <property type="match status" value="2"/>
</dbReference>
<dbReference type="GO" id="GO:0000224">
    <property type="term" value="F:peptide-N4-(N-acetyl-beta-glucosaminyl)asparagine amidase activity"/>
    <property type="evidence" value="ECO:0007669"/>
    <property type="project" value="TreeGrafter"/>
</dbReference>
<evidence type="ECO:0000256" key="5">
    <source>
        <dbReference type="ARBA" id="ARBA00023157"/>
    </source>
</evidence>
<comment type="cofactor">
    <cofactor evidence="1">
        <name>Ca(2+)</name>
        <dbReference type="ChEBI" id="CHEBI:29108"/>
    </cofactor>
</comment>
<dbReference type="Gene3D" id="1.20.1050.60">
    <property type="entry name" value="alpha-1,2-mannosidase"/>
    <property type="match status" value="1"/>
</dbReference>